<dbReference type="AlphaFoldDB" id="U2V3D8"/>
<reference evidence="1 2" key="1">
    <citation type="submission" date="2013-08" db="EMBL/GenBank/DDBJ databases">
        <authorList>
            <person name="Durkin A.S."/>
            <person name="Haft D.R."/>
            <person name="McCorrison J."/>
            <person name="Torralba M."/>
            <person name="Gillis M."/>
            <person name="Haft D.H."/>
            <person name="Methe B."/>
            <person name="Sutton G."/>
            <person name="Nelson K.E."/>
        </authorList>
    </citation>
    <scope>NUCLEOTIDE SEQUENCE [LARGE SCALE GENOMIC DNA]</scope>
    <source>
        <strain evidence="1 2">F0195</strain>
    </source>
</reference>
<keyword evidence="2" id="KW-1185">Reference proteome</keyword>
<organism evidence="1 2">
    <name type="scientific">Olsenella profusa F0195</name>
    <dbReference type="NCBI Taxonomy" id="1125712"/>
    <lineage>
        <taxon>Bacteria</taxon>
        <taxon>Bacillati</taxon>
        <taxon>Actinomycetota</taxon>
        <taxon>Coriobacteriia</taxon>
        <taxon>Coriobacteriales</taxon>
        <taxon>Atopobiaceae</taxon>
        <taxon>Olsenella</taxon>
    </lineage>
</organism>
<proteinExistence type="predicted"/>
<evidence type="ECO:0000313" key="2">
    <source>
        <dbReference type="Proteomes" id="UP000016638"/>
    </source>
</evidence>
<dbReference type="PATRIC" id="fig|1125712.3.peg.621"/>
<gene>
    <name evidence="1" type="ORF">HMPREF1316_1561</name>
</gene>
<comment type="caution">
    <text evidence="1">The sequence shown here is derived from an EMBL/GenBank/DDBJ whole genome shotgun (WGS) entry which is preliminary data.</text>
</comment>
<dbReference type="Proteomes" id="UP000016638">
    <property type="component" value="Unassembled WGS sequence"/>
</dbReference>
<dbReference type="STRING" id="1125712.HMPREF1316_1561"/>
<dbReference type="EMBL" id="AWEZ01000020">
    <property type="protein sequence ID" value="ERL09857.1"/>
    <property type="molecule type" value="Genomic_DNA"/>
</dbReference>
<accession>U2V3D8</accession>
<sequence length="52" mass="5805">MMQESSTHASCRVRQGGPLLVALGAVQRGDQIAYFNNYRELGSMSMTSYIFM</sequence>
<protein>
    <submittedName>
        <fullName evidence="1">Uncharacterized protein</fullName>
    </submittedName>
</protein>
<evidence type="ECO:0000313" key="1">
    <source>
        <dbReference type="EMBL" id="ERL09857.1"/>
    </source>
</evidence>
<name>U2V3D8_9ACTN</name>